<reference evidence="2" key="1">
    <citation type="submission" date="2015-07" db="EMBL/GenBank/DDBJ databases">
        <title>Adaptation to a free-living lifestyle via gene acquisitions in the diplomonad Trepomonas sp. PC1.</title>
        <authorList>
            <person name="Xu F."/>
            <person name="Jerlstrom-Hultqvist J."/>
            <person name="Kolisko M."/>
            <person name="Simpson A.G.B."/>
            <person name="Roger A.J."/>
            <person name="Svard S.G."/>
            <person name="Andersson J.O."/>
        </authorList>
    </citation>
    <scope>NUCLEOTIDE SEQUENCE</scope>
    <source>
        <strain evidence="2">PC1</strain>
    </source>
</reference>
<dbReference type="AlphaFoldDB" id="A0A146K615"/>
<dbReference type="EMBL" id="GDID01005530">
    <property type="protein sequence ID" value="JAP91076.1"/>
    <property type="molecule type" value="Transcribed_RNA"/>
</dbReference>
<keyword evidence="1" id="KW-0175">Coiled coil</keyword>
<sequence length="99" mass="11235">NETTEMAKSSTFTKFIEIDEPTKGGKDNIEMYVEAAANALSALERYDPSAVKTVKQVIQYLISDSRLYPQELENQRHLAEDAVKQLGEMQRKLNQITGR</sequence>
<accession>A0A146K615</accession>
<feature type="coiled-coil region" evidence="1">
    <location>
        <begin position="72"/>
        <end position="99"/>
    </location>
</feature>
<evidence type="ECO:0000256" key="1">
    <source>
        <dbReference type="SAM" id="Coils"/>
    </source>
</evidence>
<protein>
    <submittedName>
        <fullName evidence="2">Uncharacterized protein</fullName>
    </submittedName>
</protein>
<feature type="non-terminal residue" evidence="2">
    <location>
        <position position="1"/>
    </location>
</feature>
<evidence type="ECO:0000313" key="2">
    <source>
        <dbReference type="EMBL" id="JAP91076.1"/>
    </source>
</evidence>
<feature type="non-terminal residue" evidence="2">
    <location>
        <position position="99"/>
    </location>
</feature>
<gene>
    <name evidence="2" type="ORF">TPC1_17416</name>
</gene>
<name>A0A146K615_9EUKA</name>
<organism evidence="2">
    <name type="scientific">Trepomonas sp. PC1</name>
    <dbReference type="NCBI Taxonomy" id="1076344"/>
    <lineage>
        <taxon>Eukaryota</taxon>
        <taxon>Metamonada</taxon>
        <taxon>Diplomonadida</taxon>
        <taxon>Hexamitidae</taxon>
        <taxon>Hexamitinae</taxon>
        <taxon>Trepomonas</taxon>
    </lineage>
</organism>
<proteinExistence type="predicted"/>